<organism evidence="1 2">
    <name type="scientific">Arctium lappa</name>
    <name type="common">Greater burdock</name>
    <name type="synonym">Lappa major</name>
    <dbReference type="NCBI Taxonomy" id="4217"/>
    <lineage>
        <taxon>Eukaryota</taxon>
        <taxon>Viridiplantae</taxon>
        <taxon>Streptophyta</taxon>
        <taxon>Embryophyta</taxon>
        <taxon>Tracheophyta</taxon>
        <taxon>Spermatophyta</taxon>
        <taxon>Magnoliopsida</taxon>
        <taxon>eudicotyledons</taxon>
        <taxon>Gunneridae</taxon>
        <taxon>Pentapetalae</taxon>
        <taxon>asterids</taxon>
        <taxon>campanulids</taxon>
        <taxon>Asterales</taxon>
        <taxon>Asteraceae</taxon>
        <taxon>Carduoideae</taxon>
        <taxon>Cardueae</taxon>
        <taxon>Arctiinae</taxon>
        <taxon>Arctium</taxon>
    </lineage>
</organism>
<sequence>MFAIMAAANNEDWLQMAGGDDDVHRRWTEEGEKENTPPSLSSVGNHKQSSILLPSILLSSINPFSYLQDFPIDH</sequence>
<comment type="caution">
    <text evidence="1">The sequence shown here is derived from an EMBL/GenBank/DDBJ whole genome shotgun (WGS) entry which is preliminary data.</text>
</comment>
<proteinExistence type="predicted"/>
<dbReference type="EMBL" id="CM042055">
    <property type="protein sequence ID" value="KAI3702849.1"/>
    <property type="molecule type" value="Genomic_DNA"/>
</dbReference>
<dbReference type="Proteomes" id="UP001055879">
    <property type="component" value="Linkage Group LG09"/>
</dbReference>
<gene>
    <name evidence="1" type="ORF">L6452_28602</name>
</gene>
<reference evidence="2" key="1">
    <citation type="journal article" date="2022" name="Mol. Ecol. Resour.">
        <title>The genomes of chicory, endive, great burdock and yacon provide insights into Asteraceae palaeo-polyploidization history and plant inulin production.</title>
        <authorList>
            <person name="Fan W."/>
            <person name="Wang S."/>
            <person name="Wang H."/>
            <person name="Wang A."/>
            <person name="Jiang F."/>
            <person name="Liu H."/>
            <person name="Zhao H."/>
            <person name="Xu D."/>
            <person name="Zhang Y."/>
        </authorList>
    </citation>
    <scope>NUCLEOTIDE SEQUENCE [LARGE SCALE GENOMIC DNA]</scope>
    <source>
        <strain evidence="2">cv. Niubang</strain>
    </source>
</reference>
<accession>A0ACB8ZZR7</accession>
<evidence type="ECO:0000313" key="2">
    <source>
        <dbReference type="Proteomes" id="UP001055879"/>
    </source>
</evidence>
<protein>
    <submittedName>
        <fullName evidence="1">Uncharacterized protein</fullName>
    </submittedName>
</protein>
<evidence type="ECO:0000313" key="1">
    <source>
        <dbReference type="EMBL" id="KAI3702849.1"/>
    </source>
</evidence>
<name>A0ACB8ZZR7_ARCLA</name>
<keyword evidence="2" id="KW-1185">Reference proteome</keyword>
<reference evidence="1 2" key="2">
    <citation type="journal article" date="2022" name="Mol. Ecol. Resour.">
        <title>The genomes of chicory, endive, great burdock and yacon provide insights into Asteraceae paleo-polyploidization history and plant inulin production.</title>
        <authorList>
            <person name="Fan W."/>
            <person name="Wang S."/>
            <person name="Wang H."/>
            <person name="Wang A."/>
            <person name="Jiang F."/>
            <person name="Liu H."/>
            <person name="Zhao H."/>
            <person name="Xu D."/>
            <person name="Zhang Y."/>
        </authorList>
    </citation>
    <scope>NUCLEOTIDE SEQUENCE [LARGE SCALE GENOMIC DNA]</scope>
    <source>
        <strain evidence="2">cv. Niubang</strain>
    </source>
</reference>